<name>A0AAV4PTZ5_CAEEX</name>
<dbReference type="AlphaFoldDB" id="A0AAV4PTZ5"/>
<reference evidence="1 2" key="1">
    <citation type="submission" date="2021-06" db="EMBL/GenBank/DDBJ databases">
        <title>Caerostris extrusa draft genome.</title>
        <authorList>
            <person name="Kono N."/>
            <person name="Arakawa K."/>
        </authorList>
    </citation>
    <scope>NUCLEOTIDE SEQUENCE [LARGE SCALE GENOMIC DNA]</scope>
</reference>
<evidence type="ECO:0000313" key="2">
    <source>
        <dbReference type="Proteomes" id="UP001054945"/>
    </source>
</evidence>
<organism evidence="1 2">
    <name type="scientific">Caerostris extrusa</name>
    <name type="common">Bark spider</name>
    <name type="synonym">Caerostris bankana</name>
    <dbReference type="NCBI Taxonomy" id="172846"/>
    <lineage>
        <taxon>Eukaryota</taxon>
        <taxon>Metazoa</taxon>
        <taxon>Ecdysozoa</taxon>
        <taxon>Arthropoda</taxon>
        <taxon>Chelicerata</taxon>
        <taxon>Arachnida</taxon>
        <taxon>Araneae</taxon>
        <taxon>Araneomorphae</taxon>
        <taxon>Entelegynae</taxon>
        <taxon>Araneoidea</taxon>
        <taxon>Araneidae</taxon>
        <taxon>Caerostris</taxon>
    </lineage>
</organism>
<dbReference type="Proteomes" id="UP001054945">
    <property type="component" value="Unassembled WGS sequence"/>
</dbReference>
<evidence type="ECO:0000313" key="1">
    <source>
        <dbReference type="EMBL" id="GIY00532.1"/>
    </source>
</evidence>
<dbReference type="EMBL" id="BPLR01005190">
    <property type="protein sequence ID" value="GIY00532.1"/>
    <property type="molecule type" value="Genomic_DNA"/>
</dbReference>
<comment type="caution">
    <text evidence="1">The sequence shown here is derived from an EMBL/GenBank/DDBJ whole genome shotgun (WGS) entry which is preliminary data.</text>
</comment>
<protein>
    <submittedName>
        <fullName evidence="1">Uncharacterized protein</fullName>
    </submittedName>
</protein>
<accession>A0AAV4PTZ5</accession>
<gene>
    <name evidence="1" type="primary">AVEN_1046_1</name>
    <name evidence="1" type="ORF">CEXT_769451</name>
</gene>
<keyword evidence="2" id="KW-1185">Reference proteome</keyword>
<proteinExistence type="predicted"/>
<sequence>MSNTVLDFGSWTNEFKEVAKSLHESEKWYRFLNSLYTKLSEYEIQKNRRNYNVADLEDWGKPGKPQGIAITSSSFGLFLSKLSNYDIVDYDGIKSITITAQQLEELNKVLNLTLKHAVHVKCAESSVTLKGNYISLNETMTEKITEIDVSNSCEKLFK</sequence>